<proteinExistence type="predicted"/>
<keyword evidence="3" id="KW-0862">Zinc</keyword>
<dbReference type="Pfam" id="PF01753">
    <property type="entry name" value="zf-MYND"/>
    <property type="match status" value="1"/>
</dbReference>
<evidence type="ECO:0000256" key="1">
    <source>
        <dbReference type="ARBA" id="ARBA00022723"/>
    </source>
</evidence>
<evidence type="ECO:0000256" key="4">
    <source>
        <dbReference type="PROSITE-ProRule" id="PRU00134"/>
    </source>
</evidence>
<name>A0A8H5MSV7_9HYPO</name>
<feature type="domain" description="MYND-type" evidence="5">
    <location>
        <begin position="105"/>
        <end position="152"/>
    </location>
</feature>
<dbReference type="EMBL" id="JAAOAO010000453">
    <property type="protein sequence ID" value="KAF5541146.1"/>
    <property type="molecule type" value="Genomic_DNA"/>
</dbReference>
<dbReference type="SUPFAM" id="SSF144232">
    <property type="entry name" value="HIT/MYND zinc finger-like"/>
    <property type="match status" value="1"/>
</dbReference>
<dbReference type="PROSITE" id="PS50865">
    <property type="entry name" value="ZF_MYND_2"/>
    <property type="match status" value="1"/>
</dbReference>
<dbReference type="Gene3D" id="6.10.140.2220">
    <property type="match status" value="1"/>
</dbReference>
<protein>
    <recommendedName>
        <fullName evidence="5">MYND-type domain-containing protein</fullName>
    </recommendedName>
</protein>
<evidence type="ECO:0000256" key="3">
    <source>
        <dbReference type="ARBA" id="ARBA00022833"/>
    </source>
</evidence>
<accession>A0A8H5MSV7</accession>
<sequence length="415" mass="46444">MYSTRTPTVLAGYLSFARLAAGAWWVIWAVTSYVCKAQELLTVCTFMASAGVVADETDWGERRRRSEGNVESVGPLSLHILITNIKSILNRSSRISMEAVNPTTCASCGMQATMRCAGCTDAPDYDAGDSTTVVYCDRDCQKKHWTDHKSRCRVMKQRKTLLRAATILRSALLTYREILYDIDLTKIEAKDGMLYLYQKQRAVTSRVKWGSFPDHLTSNVQHREAALTINQCTLATALLSRLTRKLLTGVHSNAEVLDIPIGKPLLPPKLIPGPDLSNCPHTVIKVSLLSTKELWVIDTAGCQYGFREVLVPYNKYIADKACQVAGAPTTYNWTETKDLDYFSTLPVMNNSRAQKLDREVERKARLHFADFVDRHVNVNILDGSASEFSNKLASLVERLKIYMVSFAESRNGTRA</sequence>
<dbReference type="InterPro" id="IPR002893">
    <property type="entry name" value="Znf_MYND"/>
</dbReference>
<evidence type="ECO:0000256" key="2">
    <source>
        <dbReference type="ARBA" id="ARBA00022771"/>
    </source>
</evidence>
<reference evidence="6 7" key="1">
    <citation type="submission" date="2020-05" db="EMBL/GenBank/DDBJ databases">
        <title>Identification and distribution of gene clusters putatively required for synthesis of sphingolipid metabolism inhibitors in phylogenetically diverse species of the filamentous fungus Fusarium.</title>
        <authorList>
            <person name="Kim H.-S."/>
            <person name="Busman M."/>
            <person name="Brown D.W."/>
            <person name="Divon H."/>
            <person name="Uhlig S."/>
            <person name="Proctor R.H."/>
        </authorList>
    </citation>
    <scope>NUCLEOTIDE SEQUENCE [LARGE SCALE GENOMIC DNA]</scope>
    <source>
        <strain evidence="6 7">NRRL 25196</strain>
    </source>
</reference>
<keyword evidence="2 4" id="KW-0863">Zinc-finger</keyword>
<dbReference type="AlphaFoldDB" id="A0A8H5MSV7"/>
<evidence type="ECO:0000259" key="5">
    <source>
        <dbReference type="PROSITE" id="PS50865"/>
    </source>
</evidence>
<keyword evidence="1" id="KW-0479">Metal-binding</keyword>
<organism evidence="6 7">
    <name type="scientific">Fusarium napiforme</name>
    <dbReference type="NCBI Taxonomy" id="42672"/>
    <lineage>
        <taxon>Eukaryota</taxon>
        <taxon>Fungi</taxon>
        <taxon>Dikarya</taxon>
        <taxon>Ascomycota</taxon>
        <taxon>Pezizomycotina</taxon>
        <taxon>Sordariomycetes</taxon>
        <taxon>Hypocreomycetidae</taxon>
        <taxon>Hypocreales</taxon>
        <taxon>Nectriaceae</taxon>
        <taxon>Fusarium</taxon>
        <taxon>Fusarium fujikuroi species complex</taxon>
    </lineage>
</organism>
<keyword evidence="7" id="KW-1185">Reference proteome</keyword>
<evidence type="ECO:0000313" key="7">
    <source>
        <dbReference type="Proteomes" id="UP000574317"/>
    </source>
</evidence>
<gene>
    <name evidence="6" type="ORF">FNAPI_10320</name>
</gene>
<comment type="caution">
    <text evidence="6">The sequence shown here is derived from an EMBL/GenBank/DDBJ whole genome shotgun (WGS) entry which is preliminary data.</text>
</comment>
<evidence type="ECO:0000313" key="6">
    <source>
        <dbReference type="EMBL" id="KAF5541146.1"/>
    </source>
</evidence>
<dbReference type="Proteomes" id="UP000574317">
    <property type="component" value="Unassembled WGS sequence"/>
</dbReference>
<dbReference type="GO" id="GO:0008270">
    <property type="term" value="F:zinc ion binding"/>
    <property type="evidence" value="ECO:0007669"/>
    <property type="project" value="UniProtKB-KW"/>
</dbReference>